<sequence>MGVPVRASRELGVGGPGEGQPGALQGLGPGVHIVALCADARSEGEERTDATNLLYQLILTRRKRLSPSNKTDRSLRR</sequence>
<accession>A0A401REE1</accession>
<evidence type="ECO:0000313" key="3">
    <source>
        <dbReference type="Proteomes" id="UP000287033"/>
    </source>
</evidence>
<reference evidence="2 3" key="1">
    <citation type="journal article" date="2018" name="Nat. Ecol. Evol.">
        <title>Shark genomes provide insights into elasmobranch evolution and the origin of vertebrates.</title>
        <authorList>
            <person name="Hara Y"/>
            <person name="Yamaguchi K"/>
            <person name="Onimaru K"/>
            <person name="Kadota M"/>
            <person name="Koyanagi M"/>
            <person name="Keeley SD"/>
            <person name="Tatsumi K"/>
            <person name="Tanaka K"/>
            <person name="Motone F"/>
            <person name="Kageyama Y"/>
            <person name="Nozu R"/>
            <person name="Adachi N"/>
            <person name="Nishimura O"/>
            <person name="Nakagawa R"/>
            <person name="Tanegashima C"/>
            <person name="Kiyatake I"/>
            <person name="Matsumoto R"/>
            <person name="Murakumo K"/>
            <person name="Nishida K"/>
            <person name="Terakita A"/>
            <person name="Kuratani S"/>
            <person name="Sato K"/>
            <person name="Hyodo S Kuraku.S."/>
        </authorList>
    </citation>
    <scope>NUCLEOTIDE SEQUENCE [LARGE SCALE GENOMIC DNA]</scope>
</reference>
<gene>
    <name evidence="2" type="ORF">chiPu_0021387</name>
</gene>
<protein>
    <submittedName>
        <fullName evidence="2">Uncharacterized protein</fullName>
    </submittedName>
</protein>
<evidence type="ECO:0000313" key="2">
    <source>
        <dbReference type="EMBL" id="GCC16512.1"/>
    </source>
</evidence>
<feature type="compositionally biased region" description="Gly residues" evidence="1">
    <location>
        <begin position="12"/>
        <end position="25"/>
    </location>
</feature>
<proteinExistence type="predicted"/>
<dbReference type="Proteomes" id="UP000287033">
    <property type="component" value="Unassembled WGS sequence"/>
</dbReference>
<feature type="region of interest" description="Disordered" evidence="1">
    <location>
        <begin position="1"/>
        <end position="25"/>
    </location>
</feature>
<evidence type="ECO:0000256" key="1">
    <source>
        <dbReference type="SAM" id="MobiDB-lite"/>
    </source>
</evidence>
<dbReference type="EMBL" id="BEZZ01003816">
    <property type="protein sequence ID" value="GCC16512.1"/>
    <property type="molecule type" value="Genomic_DNA"/>
</dbReference>
<keyword evidence="3" id="KW-1185">Reference proteome</keyword>
<dbReference type="AlphaFoldDB" id="A0A401REE1"/>
<name>A0A401REE1_CHIPU</name>
<comment type="caution">
    <text evidence="2">The sequence shown here is derived from an EMBL/GenBank/DDBJ whole genome shotgun (WGS) entry which is preliminary data.</text>
</comment>
<organism evidence="2 3">
    <name type="scientific">Chiloscyllium punctatum</name>
    <name type="common">Brownbanded bambooshark</name>
    <name type="synonym">Hemiscyllium punctatum</name>
    <dbReference type="NCBI Taxonomy" id="137246"/>
    <lineage>
        <taxon>Eukaryota</taxon>
        <taxon>Metazoa</taxon>
        <taxon>Chordata</taxon>
        <taxon>Craniata</taxon>
        <taxon>Vertebrata</taxon>
        <taxon>Chondrichthyes</taxon>
        <taxon>Elasmobranchii</taxon>
        <taxon>Galeomorphii</taxon>
        <taxon>Galeoidea</taxon>
        <taxon>Orectolobiformes</taxon>
        <taxon>Hemiscylliidae</taxon>
        <taxon>Chiloscyllium</taxon>
    </lineage>
</organism>